<protein>
    <recommendedName>
        <fullName evidence="3">Glycosyltransferase family 1 protein</fullName>
    </recommendedName>
</protein>
<evidence type="ECO:0000313" key="1">
    <source>
        <dbReference type="EMBL" id="QTC87311.1"/>
    </source>
</evidence>
<proteinExistence type="predicted"/>
<organism evidence="1 2">
    <name type="scientific">Brevundimonas pondensis</name>
    <dbReference type="NCBI Taxonomy" id="2774189"/>
    <lineage>
        <taxon>Bacteria</taxon>
        <taxon>Pseudomonadati</taxon>
        <taxon>Pseudomonadota</taxon>
        <taxon>Alphaproteobacteria</taxon>
        <taxon>Caulobacterales</taxon>
        <taxon>Caulobacteraceae</taxon>
        <taxon>Brevundimonas</taxon>
    </lineage>
</organism>
<dbReference type="RefSeq" id="WP_207823491.1">
    <property type="nucleotide sequence ID" value="NZ_CP062006.1"/>
</dbReference>
<reference evidence="1 2" key="1">
    <citation type="submission" date="2020-09" db="EMBL/GenBank/DDBJ databases">
        <title>Brevundimonas sp. LVF1 isolated from an oligotrophic pond in Goettingen, Germany.</title>
        <authorList>
            <person name="Friedrich I."/>
            <person name="Klassen A."/>
            <person name="Neubauer H."/>
            <person name="Schneider D."/>
            <person name="Hertel R."/>
            <person name="Daniel R."/>
        </authorList>
    </citation>
    <scope>NUCLEOTIDE SEQUENCE [LARGE SCALE GENOMIC DNA]</scope>
    <source>
        <strain evidence="1 2">LVF1</strain>
    </source>
</reference>
<dbReference type="Proteomes" id="UP000663942">
    <property type="component" value="Chromosome"/>
</dbReference>
<gene>
    <name evidence="1" type="ORF">IFE19_14625</name>
</gene>
<dbReference type="EMBL" id="CP062006">
    <property type="protein sequence ID" value="QTC87311.1"/>
    <property type="molecule type" value="Genomic_DNA"/>
</dbReference>
<sequence>MSDVKPSLIKAADVILFSKCYDVRAVAIARALRGSDALIGVDFFDDVFSQSHEPRLLHWRRWARQMAADTDFALCSTPRMQDVAARYLPRDSCHLLNDPFERFAPLALGSLLQAKVDHARTERRIKVGWFGQGDNPRYPVGLRDLAAFGESLQRLAGRGWAVHLTILTARKSLTAEGLEQLRRLSVPHVVHEWSLEAEERLLRDALVAYIPVNSQPFSAAKSLNRAVSALTHGAQVLSDGHPLYEPFGDLIYSRAEDLADDLESGALRLRAASLPALVEHMTEWGDPAIEAARLSGFLNGRKLHKAARAPGAPPRPMAILHGLESDKASNIMTRRLGCLSVASPLSRPGRNYDVAFVVEDETVRLDINPDARPHLAPAFQADLTPSTNAKGEPRLQLDLCRVLAPDMLQSLTVSDDMHPLRRRMEYRAAMTAMLQLTRRMLPEMDVILSEIDPIAAGLGPDSDNAGAIA</sequence>
<accession>A0ABX7SI17</accession>
<keyword evidence="2" id="KW-1185">Reference proteome</keyword>
<evidence type="ECO:0000313" key="2">
    <source>
        <dbReference type="Proteomes" id="UP000663942"/>
    </source>
</evidence>
<name>A0ABX7SI17_9CAUL</name>
<evidence type="ECO:0008006" key="3">
    <source>
        <dbReference type="Google" id="ProtNLM"/>
    </source>
</evidence>